<dbReference type="EC" id="3.1.1.4" evidence="1"/>
<dbReference type="WBParaSite" id="jg21512">
    <property type="protein sequence ID" value="jg21512"/>
    <property type="gene ID" value="jg21512"/>
</dbReference>
<dbReference type="Pfam" id="PF01734">
    <property type="entry name" value="Patatin"/>
    <property type="match status" value="1"/>
</dbReference>
<feature type="short sequence motif" description="GXGXXG" evidence="8">
    <location>
        <begin position="294"/>
        <end position="299"/>
    </location>
</feature>
<feature type="repeat" description="ANK" evidence="7">
    <location>
        <begin position="4"/>
        <end position="36"/>
    </location>
</feature>
<evidence type="ECO:0000256" key="4">
    <source>
        <dbReference type="ARBA" id="ARBA00023043"/>
    </source>
</evidence>
<sequence length="638" mass="71289">MNNDGFTPVLLAIRNANPRCLTTLLSFGAELNLRVSGKNPLFEAVQNKSKSIDVIRALLEASPNLLNTIDVATGNTVLHVALFKTPLMGVLFLKAKEMDLNAKNKAGQAALHLYASRGDIGMIVTLASYHCDLNVTNNNGNTALHLAVSKRYLYVTRLLLCLGADPNVINEHGDSPRHLAAKLNENVLVKSLVICGAKRCPSTKTGCVSGCVNEKSLQFLTKTPSTPDPQITSPRSISLFEETDSRSKQKDYRYNKIQDFEHNEIYEEMIEQLTEMANRKDKNSNIINVLTLDGGGIRGLVISQTLIEVERLMGEPIFKYFDWIAGTSTGSLIAAGLSLGQSLRQIQMIYLRFKDLIFEGWVRPYNSVVLETFIQAEMGAKTLLSDLKWPRMMFTVTRADCFPVQLEFMRNYRLPLSEEENNDLGFTDPRDTLLWKALRRSSAAPTYFSCVDNKYIDGGICANNPTLDMLTEIQLWNSVNKYKKLPNKVEIGCVLSIGTGAIPTIPLDPNHLEISANPYTAAVAIKNLGVILVDQVTATEGAPVNRAGSWCVTHRTPYFRLSAPLFKDVAMDNRDDIDLSRMMWDCMEYTYKHHEYIEKMCVLIKKIGESRTRRHLFNTRDATHCDMETQTSAPSSPG</sequence>
<evidence type="ECO:0000313" key="10">
    <source>
        <dbReference type="Proteomes" id="UP000887574"/>
    </source>
</evidence>
<dbReference type="PROSITE" id="PS50297">
    <property type="entry name" value="ANK_REP_REGION"/>
    <property type="match status" value="2"/>
</dbReference>
<feature type="active site" description="Proton acceptor" evidence="8">
    <location>
        <position position="457"/>
    </location>
</feature>
<evidence type="ECO:0000256" key="8">
    <source>
        <dbReference type="PROSITE-ProRule" id="PRU01161"/>
    </source>
</evidence>
<feature type="repeat" description="ANK" evidence="7">
    <location>
        <begin position="106"/>
        <end position="138"/>
    </location>
</feature>
<keyword evidence="2" id="KW-0677">Repeat</keyword>
<protein>
    <recommendedName>
        <fullName evidence="1">phospholipase A2</fullName>
        <ecNumber evidence="1">3.1.1.4</ecNumber>
    </recommendedName>
</protein>
<dbReference type="GO" id="GO:2000304">
    <property type="term" value="P:positive regulation of ceramide biosynthetic process"/>
    <property type="evidence" value="ECO:0007669"/>
    <property type="project" value="TreeGrafter"/>
</dbReference>
<dbReference type="GO" id="GO:0016042">
    <property type="term" value="P:lipid catabolic process"/>
    <property type="evidence" value="ECO:0007669"/>
    <property type="project" value="UniProtKB-UniRule"/>
</dbReference>
<dbReference type="SUPFAM" id="SSF48403">
    <property type="entry name" value="Ankyrin repeat"/>
    <property type="match status" value="1"/>
</dbReference>
<dbReference type="Gene3D" id="1.25.40.20">
    <property type="entry name" value="Ankyrin repeat-containing domain"/>
    <property type="match status" value="1"/>
</dbReference>
<evidence type="ECO:0000259" key="9">
    <source>
        <dbReference type="PROSITE" id="PS51635"/>
    </source>
</evidence>
<evidence type="ECO:0000256" key="3">
    <source>
        <dbReference type="ARBA" id="ARBA00022801"/>
    </source>
</evidence>
<dbReference type="PANTHER" id="PTHR24139:SF34">
    <property type="entry name" value="85_88 KDA CALCIUM-INDEPENDENT PHOSPHOLIPASE A2"/>
    <property type="match status" value="1"/>
</dbReference>
<comment type="catalytic activity">
    <reaction evidence="6">
        <text>a 1,2-diacyl-sn-glycero-3-phosphocholine + H2O = a 1-acyl-sn-glycero-3-phosphocholine + a fatty acid + H(+)</text>
        <dbReference type="Rhea" id="RHEA:15801"/>
        <dbReference type="ChEBI" id="CHEBI:15377"/>
        <dbReference type="ChEBI" id="CHEBI:15378"/>
        <dbReference type="ChEBI" id="CHEBI:28868"/>
        <dbReference type="ChEBI" id="CHEBI:57643"/>
        <dbReference type="ChEBI" id="CHEBI:58168"/>
        <dbReference type="EC" id="3.1.1.4"/>
    </reaction>
    <physiologicalReaction direction="left-to-right" evidence="6">
        <dbReference type="Rhea" id="RHEA:15802"/>
    </physiologicalReaction>
</comment>
<dbReference type="SMART" id="SM00248">
    <property type="entry name" value="ANK"/>
    <property type="match status" value="6"/>
</dbReference>
<dbReference type="AlphaFoldDB" id="A0A915DP88"/>
<organism evidence="10 11">
    <name type="scientific">Ditylenchus dipsaci</name>
    <dbReference type="NCBI Taxonomy" id="166011"/>
    <lineage>
        <taxon>Eukaryota</taxon>
        <taxon>Metazoa</taxon>
        <taxon>Ecdysozoa</taxon>
        <taxon>Nematoda</taxon>
        <taxon>Chromadorea</taxon>
        <taxon>Rhabditida</taxon>
        <taxon>Tylenchina</taxon>
        <taxon>Tylenchomorpha</taxon>
        <taxon>Sphaerularioidea</taxon>
        <taxon>Anguinidae</taxon>
        <taxon>Anguininae</taxon>
        <taxon>Ditylenchus</taxon>
    </lineage>
</organism>
<feature type="domain" description="PNPLA" evidence="9">
    <location>
        <begin position="290"/>
        <end position="470"/>
    </location>
</feature>
<dbReference type="Gene3D" id="3.40.1090.10">
    <property type="entry name" value="Cytosolic phospholipase A2 catalytic domain"/>
    <property type="match status" value="1"/>
</dbReference>
<reference evidence="11" key="1">
    <citation type="submission" date="2022-11" db="UniProtKB">
        <authorList>
            <consortium name="WormBaseParasite"/>
        </authorList>
    </citation>
    <scope>IDENTIFICATION</scope>
</reference>
<proteinExistence type="predicted"/>
<dbReference type="PANTHER" id="PTHR24139">
    <property type="entry name" value="CALCIUM-INDEPENDENT PHOSPHOLIPASE A2"/>
    <property type="match status" value="1"/>
</dbReference>
<feature type="active site" description="Nucleophile" evidence="8">
    <location>
        <position position="328"/>
    </location>
</feature>
<dbReference type="InterPro" id="IPR036770">
    <property type="entry name" value="Ankyrin_rpt-contain_sf"/>
</dbReference>
<dbReference type="GO" id="GO:0052816">
    <property type="term" value="F:long-chain fatty acyl-CoA hydrolase activity"/>
    <property type="evidence" value="ECO:0007669"/>
    <property type="project" value="TreeGrafter"/>
</dbReference>
<dbReference type="CDD" id="cd07212">
    <property type="entry name" value="Pat_PNPLA9"/>
    <property type="match status" value="1"/>
</dbReference>
<keyword evidence="10" id="KW-1185">Reference proteome</keyword>
<dbReference type="InterPro" id="IPR002641">
    <property type="entry name" value="PNPLA_dom"/>
</dbReference>
<evidence type="ECO:0000256" key="7">
    <source>
        <dbReference type="PROSITE-ProRule" id="PRU00023"/>
    </source>
</evidence>
<evidence type="ECO:0000256" key="5">
    <source>
        <dbReference type="ARBA" id="ARBA00023098"/>
    </source>
</evidence>
<dbReference type="Pfam" id="PF12796">
    <property type="entry name" value="Ank_2"/>
    <property type="match status" value="2"/>
</dbReference>
<dbReference type="GO" id="GO:0005739">
    <property type="term" value="C:mitochondrion"/>
    <property type="evidence" value="ECO:0007669"/>
    <property type="project" value="TreeGrafter"/>
</dbReference>
<evidence type="ECO:0000256" key="2">
    <source>
        <dbReference type="ARBA" id="ARBA00022737"/>
    </source>
</evidence>
<dbReference type="SUPFAM" id="SSF52151">
    <property type="entry name" value="FabD/lysophospholipase-like"/>
    <property type="match status" value="1"/>
</dbReference>
<name>A0A915DP88_9BILA</name>
<keyword evidence="8" id="KW-0442">Lipid degradation</keyword>
<feature type="short sequence motif" description="DGA/G" evidence="8">
    <location>
        <begin position="457"/>
        <end position="459"/>
    </location>
</feature>
<dbReference type="PROSITE" id="PS50088">
    <property type="entry name" value="ANK_REPEAT"/>
    <property type="match status" value="3"/>
</dbReference>
<accession>A0A915DP88</accession>
<feature type="short sequence motif" description="GXSXG" evidence="8">
    <location>
        <begin position="326"/>
        <end position="330"/>
    </location>
</feature>
<keyword evidence="5 8" id="KW-0443">Lipid metabolism</keyword>
<feature type="repeat" description="ANK" evidence="7">
    <location>
        <begin position="139"/>
        <end position="171"/>
    </location>
</feature>
<dbReference type="InterPro" id="IPR002110">
    <property type="entry name" value="Ankyrin_rpt"/>
</dbReference>
<dbReference type="GO" id="GO:0047499">
    <property type="term" value="F:calcium-independent phospholipase A2 activity"/>
    <property type="evidence" value="ECO:0007669"/>
    <property type="project" value="InterPro"/>
</dbReference>
<dbReference type="InterPro" id="IPR047148">
    <property type="entry name" value="PLPL9"/>
</dbReference>
<dbReference type="PROSITE" id="PS51635">
    <property type="entry name" value="PNPLA"/>
    <property type="match status" value="1"/>
</dbReference>
<evidence type="ECO:0000256" key="6">
    <source>
        <dbReference type="ARBA" id="ARBA00023422"/>
    </source>
</evidence>
<evidence type="ECO:0000313" key="11">
    <source>
        <dbReference type="WBParaSite" id="jg21512"/>
    </source>
</evidence>
<dbReference type="Proteomes" id="UP000887574">
    <property type="component" value="Unplaced"/>
</dbReference>
<keyword evidence="3 8" id="KW-0378">Hydrolase</keyword>
<evidence type="ECO:0000256" key="1">
    <source>
        <dbReference type="ARBA" id="ARBA00013278"/>
    </source>
</evidence>
<keyword evidence="4 7" id="KW-0040">ANK repeat</keyword>
<dbReference type="InterPro" id="IPR016035">
    <property type="entry name" value="Acyl_Trfase/lysoPLipase"/>
</dbReference>